<keyword evidence="3" id="KW-0479">Metal-binding</keyword>
<dbReference type="eggNOG" id="COG1397">
    <property type="taxonomic scope" value="Bacteria"/>
</dbReference>
<dbReference type="InterPro" id="IPR050792">
    <property type="entry name" value="ADP-ribosylglycohydrolase"/>
</dbReference>
<keyword evidence="2 4" id="KW-0378">Hydrolase</keyword>
<feature type="binding site" evidence="3">
    <location>
        <position position="63"/>
    </location>
    <ligand>
        <name>Mg(2+)</name>
        <dbReference type="ChEBI" id="CHEBI:18420"/>
        <label>1</label>
    </ligand>
</feature>
<protein>
    <submittedName>
        <fullName evidence="4">ADP-ribosylglycohydrolase</fullName>
    </submittedName>
</protein>
<comment type="cofactor">
    <cofactor evidence="3">
        <name>Mg(2+)</name>
        <dbReference type="ChEBI" id="CHEBI:18420"/>
    </cofactor>
    <text evidence="3">Binds 2 magnesium ions per subunit.</text>
</comment>
<feature type="binding site" evidence="3">
    <location>
        <position position="65"/>
    </location>
    <ligand>
        <name>Mg(2+)</name>
        <dbReference type="ChEBI" id="CHEBI:18420"/>
        <label>1</label>
    </ligand>
</feature>
<name>A0A1H4CLT7_9GAMM</name>
<dbReference type="GO" id="GO:0016787">
    <property type="term" value="F:hydrolase activity"/>
    <property type="evidence" value="ECO:0007669"/>
    <property type="project" value="UniProtKB-KW"/>
</dbReference>
<evidence type="ECO:0000256" key="1">
    <source>
        <dbReference type="ARBA" id="ARBA00010702"/>
    </source>
</evidence>
<dbReference type="InterPro" id="IPR036705">
    <property type="entry name" value="Ribosyl_crysJ1_sf"/>
</dbReference>
<dbReference type="SUPFAM" id="SSF101478">
    <property type="entry name" value="ADP-ribosylglycohydrolase"/>
    <property type="match status" value="1"/>
</dbReference>
<feature type="binding site" evidence="3">
    <location>
        <position position="283"/>
    </location>
    <ligand>
        <name>Mg(2+)</name>
        <dbReference type="ChEBI" id="CHEBI:18420"/>
        <label>1</label>
    </ligand>
</feature>
<dbReference type="STRING" id="71657.SAMN02982996_02034"/>
<proteinExistence type="inferred from homology"/>
<dbReference type="RefSeq" id="WP_026743855.1">
    <property type="nucleotide sequence ID" value="NZ_FNQS01000006.1"/>
</dbReference>
<dbReference type="EMBL" id="FNQS01000006">
    <property type="protein sequence ID" value="SEA61416.1"/>
    <property type="molecule type" value="Genomic_DNA"/>
</dbReference>
<accession>A0A1H4CLT7</accession>
<dbReference type="PANTHER" id="PTHR16222:SF24">
    <property type="entry name" value="ADP-RIBOSYLHYDROLASE ARH3"/>
    <property type="match status" value="1"/>
</dbReference>
<feature type="binding site" evidence="3">
    <location>
        <position position="286"/>
    </location>
    <ligand>
        <name>Mg(2+)</name>
        <dbReference type="ChEBI" id="CHEBI:18420"/>
        <label>1</label>
    </ligand>
</feature>
<dbReference type="Pfam" id="PF03747">
    <property type="entry name" value="ADP_ribosyl_GH"/>
    <property type="match status" value="1"/>
</dbReference>
<evidence type="ECO:0000256" key="3">
    <source>
        <dbReference type="PIRSR" id="PIRSR605502-1"/>
    </source>
</evidence>
<dbReference type="Gene3D" id="1.10.4080.10">
    <property type="entry name" value="ADP-ribosylation/Crystallin J1"/>
    <property type="match status" value="1"/>
</dbReference>
<sequence>MSNKKENRIAGALYGQMLGDAMGMPSELWPRTRVKAHFGWIDRFLDGPKDNIVARYFKAGEYTDDTAMALALADALIECQGEVVPDAIAAHILAWADRVDAYSKVMLGPSSKIALAALKNGQAIRDLENNGVTNGSAMRISPLGCVVPAHSLDRFITEVELASSPTHKSDVAIAGATVIGWAVSQAVDGVRWEMLRDQLPAVARAAQEKRVTTYHASMAARIELALSIAKDSGGTESKMDRIYQLLGTTSDILDSVPAAIAMLELAGTQPNRCAVLCANLGGDTDTIGAMATAICGALHGVEAIDPQWRHQLDDVNHCNINTYARQLLTLRLQREKRKDV</sequence>
<evidence type="ECO:0000256" key="2">
    <source>
        <dbReference type="ARBA" id="ARBA00022801"/>
    </source>
</evidence>
<comment type="similarity">
    <text evidence="1">Belongs to the ADP-ribosylglycohydrolase family.</text>
</comment>
<evidence type="ECO:0000313" key="5">
    <source>
        <dbReference type="Proteomes" id="UP000187280"/>
    </source>
</evidence>
<dbReference type="GO" id="GO:0046872">
    <property type="term" value="F:metal ion binding"/>
    <property type="evidence" value="ECO:0007669"/>
    <property type="project" value="UniProtKB-KW"/>
</dbReference>
<feature type="binding site" evidence="3">
    <location>
        <position position="285"/>
    </location>
    <ligand>
        <name>Mg(2+)</name>
        <dbReference type="ChEBI" id="CHEBI:18420"/>
        <label>1</label>
    </ligand>
</feature>
<organism evidence="4 5">
    <name type="scientific">Lonsdalea quercina</name>
    <dbReference type="NCBI Taxonomy" id="71657"/>
    <lineage>
        <taxon>Bacteria</taxon>
        <taxon>Pseudomonadati</taxon>
        <taxon>Pseudomonadota</taxon>
        <taxon>Gammaproteobacteria</taxon>
        <taxon>Enterobacterales</taxon>
        <taxon>Pectobacteriaceae</taxon>
        <taxon>Lonsdalea</taxon>
    </lineage>
</organism>
<feature type="binding site" evidence="3">
    <location>
        <position position="64"/>
    </location>
    <ligand>
        <name>Mg(2+)</name>
        <dbReference type="ChEBI" id="CHEBI:18420"/>
        <label>1</label>
    </ligand>
</feature>
<evidence type="ECO:0000313" key="4">
    <source>
        <dbReference type="EMBL" id="SEA61416.1"/>
    </source>
</evidence>
<keyword evidence="5" id="KW-1185">Reference proteome</keyword>
<gene>
    <name evidence="4" type="ORF">SAMN02982996_02034</name>
</gene>
<dbReference type="Proteomes" id="UP000187280">
    <property type="component" value="Unassembled WGS sequence"/>
</dbReference>
<dbReference type="GeneID" id="97764906"/>
<reference evidence="4 5" key="1">
    <citation type="submission" date="2016-10" db="EMBL/GenBank/DDBJ databases">
        <authorList>
            <person name="de Groot N.N."/>
        </authorList>
    </citation>
    <scope>NUCLEOTIDE SEQUENCE [LARGE SCALE GENOMIC DNA]</scope>
    <source>
        <strain evidence="4 5">ATCC 29281</strain>
    </source>
</reference>
<dbReference type="AlphaFoldDB" id="A0A1H4CLT7"/>
<dbReference type="InterPro" id="IPR005502">
    <property type="entry name" value="Ribosyl_crysJ1"/>
</dbReference>
<keyword evidence="3" id="KW-0460">Magnesium</keyword>
<dbReference type="PANTHER" id="PTHR16222">
    <property type="entry name" value="ADP-RIBOSYLGLYCOHYDROLASE"/>
    <property type="match status" value="1"/>
</dbReference>